<name>F0RHF9_CELLC</name>
<dbReference type="Pfam" id="PF03993">
    <property type="entry name" value="DUF349"/>
    <property type="match status" value="5"/>
</dbReference>
<dbReference type="InterPro" id="IPR007139">
    <property type="entry name" value="DUF349"/>
</dbReference>
<evidence type="ECO:0000313" key="3">
    <source>
        <dbReference type="EMBL" id="ADY30225.1"/>
    </source>
</evidence>
<reference evidence="3 4" key="1">
    <citation type="journal article" date="2011" name="Stand. Genomic Sci.">
        <title>Complete genome sequence of Cellulophaga lytica type strain (LIM- 21).</title>
        <authorList>
            <person name="Pati A."/>
            <person name="Abt B."/>
            <person name="Teshima H."/>
            <person name="Nolan M."/>
            <person name="Lapidus A."/>
            <person name="Lucas S."/>
            <person name="Hammon N."/>
            <person name="Deshpande S."/>
            <person name="Cheng J.F."/>
            <person name="Tapia R."/>
            <person name="Han C."/>
            <person name="Goodwin L."/>
            <person name="Pitluck S."/>
            <person name="Liolios K."/>
            <person name="Pagani I."/>
            <person name="Mavromatis K."/>
            <person name="Ovchinikova G."/>
            <person name="Chen A."/>
            <person name="Palaniappan K."/>
            <person name="Land M."/>
            <person name="Hauser L."/>
            <person name="Jeffries C.D."/>
            <person name="Detter J.C."/>
            <person name="Brambilla E.M."/>
            <person name="Kannan K.P."/>
            <person name="Rohde M."/>
            <person name="Spring S."/>
            <person name="Goker M."/>
            <person name="Woyke T."/>
            <person name="Bristow J."/>
            <person name="Eisen J.A."/>
            <person name="Markowitz V."/>
            <person name="Hugenholtz P."/>
            <person name="Kyrpides N.C."/>
            <person name="Klenk H.P."/>
            <person name="Ivanova N."/>
        </authorList>
    </citation>
    <scope>NUCLEOTIDE SEQUENCE [LARGE SCALE GENOMIC DNA]</scope>
    <source>
        <strain evidence="4">ATCC 23178 / DSM 7489 / JCM 8516 / NBRC 14961 / NCIMB 1423 / VKM B-1433 / Cy l20</strain>
    </source>
</reference>
<dbReference type="AlphaFoldDB" id="F0RHF9"/>
<evidence type="ECO:0000256" key="1">
    <source>
        <dbReference type="SAM" id="Coils"/>
    </source>
</evidence>
<dbReference type="eggNOG" id="COG1256">
    <property type="taxonomic scope" value="Bacteria"/>
</dbReference>
<dbReference type="KEGG" id="cly:Celly_2408"/>
<protein>
    <recommendedName>
        <fullName evidence="5">Chromosome segregation protein</fullName>
    </recommendedName>
</protein>
<accession>F0RHF9</accession>
<proteinExistence type="predicted"/>
<dbReference type="HOGENOM" id="CLU_019817_0_0_10"/>
<dbReference type="STRING" id="867900.Celly_2408"/>
<dbReference type="EMBL" id="CP002534">
    <property type="protein sequence ID" value="ADY30225.1"/>
    <property type="molecule type" value="Genomic_DNA"/>
</dbReference>
<feature type="coiled-coil region" evidence="1">
    <location>
        <begin position="605"/>
        <end position="666"/>
    </location>
</feature>
<keyword evidence="4" id="KW-1185">Reference proteome</keyword>
<feature type="region of interest" description="Disordered" evidence="2">
    <location>
        <begin position="30"/>
        <end position="71"/>
    </location>
</feature>
<evidence type="ECO:0000256" key="2">
    <source>
        <dbReference type="SAM" id="MobiDB-lite"/>
    </source>
</evidence>
<gene>
    <name evidence="3" type="ordered locus">Celly_2408</name>
</gene>
<sequence>MPFVWLLVYYRYKEIQIHIIMLEDSKEELQNNVGGDENSETTDAKTVSEKSTEIESNNSEEISSNDKQGDKEILDEIEETNAEDAEDNDNHQRHEIPLLDYHAMSMENLVGELQRLVKNEKVQAIKKHVDGIKYEFDLKFQEFLEHKKEEFITNGGNEIDFRYNSVTKRQFNEVYSDYREKRDAYYKNLEQNLQSNLEKRIQIIEELKGLVNVEEDINTTYKNFKDLQENWRNAGPIPRTEYNNVWRTYHHHIEIFYDFLHLNRELRDLDFKHNLEEKLKLIVRANALANEPDLNKAFRELQTLHKIWKEDIGPVGKEHREQIWEEFSNATKVLHQRRQDYYKELDKVYEVNLEKKHKIISQIKEIAENTSSNHKELQKQIKQIEALREEFFKAGKVPQKYNEQTWTTFKDAVKTFNKSKNAFYKNLKREQQDNLDKKRALLDIALKTKDSEDWDIATKEMKRIQGEWKTIGHVPRKYSDKIWNEFKSACNHYFDRLHALKNQSSKEELENLEHKTACLNKLKEFQLSGDRSKDLAEIKGFINEWKKYGHVPFKKKNINNKFNTILDAIFRKLDISKQESELLKYGDKIQKLSASDNENAIYKERLFIRRKIDESKNEIRQLENNLQFFSNASEDNPLVKNVLKNINNQKESLNTWKAKLKKLNILENSINKEDENTSNEEE</sequence>
<keyword evidence="1" id="KW-0175">Coiled coil</keyword>
<evidence type="ECO:0000313" key="4">
    <source>
        <dbReference type="Proteomes" id="UP000007487"/>
    </source>
</evidence>
<evidence type="ECO:0008006" key="5">
    <source>
        <dbReference type="Google" id="ProtNLM"/>
    </source>
</evidence>
<feature type="coiled-coil region" evidence="1">
    <location>
        <begin position="360"/>
        <end position="394"/>
    </location>
</feature>
<dbReference type="Proteomes" id="UP000007487">
    <property type="component" value="Chromosome"/>
</dbReference>
<feature type="compositionally biased region" description="Basic and acidic residues" evidence="2">
    <location>
        <begin position="42"/>
        <end position="53"/>
    </location>
</feature>
<organism evidence="3 4">
    <name type="scientific">Cellulophaga lytica (strain ATCC 23178 / DSM 7489 / JCM 8516 / NBRC 14961 / NCIMB 1423 / VKM B-1433 / Cy l20)</name>
    <dbReference type="NCBI Taxonomy" id="867900"/>
    <lineage>
        <taxon>Bacteria</taxon>
        <taxon>Pseudomonadati</taxon>
        <taxon>Bacteroidota</taxon>
        <taxon>Flavobacteriia</taxon>
        <taxon>Flavobacteriales</taxon>
        <taxon>Flavobacteriaceae</taxon>
        <taxon>Cellulophaga</taxon>
    </lineage>
</organism>
<feature type="coiled-coil region" evidence="1">
    <location>
        <begin position="186"/>
        <end position="230"/>
    </location>
</feature>